<reference evidence="2 3" key="1">
    <citation type="submission" date="2019-01" db="EMBL/GenBank/DDBJ databases">
        <title>Leucobacter muris sp. nov. isolated from the nose of a laboratory mouse.</title>
        <authorList>
            <person name="Benga L."/>
            <person name="Sproeer C."/>
            <person name="Schumann P."/>
            <person name="Verbarg S."/>
            <person name="Bunk B."/>
            <person name="Engelhardt E."/>
            <person name="Benten P.M."/>
            <person name="Sager M."/>
        </authorList>
    </citation>
    <scope>NUCLEOTIDE SEQUENCE [LARGE SCALE GENOMIC DNA]</scope>
    <source>
        <strain evidence="2 3">DSM 101948</strain>
    </source>
</reference>
<name>A0ABX5QCL1_9MICO</name>
<evidence type="ECO:0000313" key="2">
    <source>
        <dbReference type="EMBL" id="QAB16802.1"/>
    </source>
</evidence>
<organism evidence="2 3">
    <name type="scientific">Leucobacter muris</name>
    <dbReference type="NCBI Taxonomy" id="1935379"/>
    <lineage>
        <taxon>Bacteria</taxon>
        <taxon>Bacillati</taxon>
        <taxon>Actinomycetota</taxon>
        <taxon>Actinomycetes</taxon>
        <taxon>Micrococcales</taxon>
        <taxon>Microbacteriaceae</taxon>
        <taxon>Leucobacter</taxon>
    </lineage>
</organism>
<sequence>MTREDRDAVLSTAEARTGEARAVKRRPRLLWGAAIVGFWLLLLLGAVLVGAALWVTGTFGPISVDQLLIPSGAVLVLALLAEKSRRDLRRSGVLRGRRGWVLRGIAAVLVVAVPVGGAVAFGSTVGLGAYVQSYAREASGEATLAGYYVVPRHGLSASAAGGPGMRADGGGSTDPRNLIVIYLESVENSMADDETFDKNMLEPVQQAASGWDSIPSLDQYEGVAGPWRAS</sequence>
<feature type="transmembrane region" description="Helical" evidence="1">
    <location>
        <begin position="100"/>
        <end position="122"/>
    </location>
</feature>
<dbReference type="EMBL" id="CP035037">
    <property type="protein sequence ID" value="QAB16802.1"/>
    <property type="molecule type" value="Genomic_DNA"/>
</dbReference>
<keyword evidence="1" id="KW-1133">Transmembrane helix</keyword>
<gene>
    <name evidence="2" type="ORF">Leucomu_01625</name>
</gene>
<feature type="transmembrane region" description="Helical" evidence="1">
    <location>
        <begin position="62"/>
        <end position="80"/>
    </location>
</feature>
<protein>
    <recommendedName>
        <fullName evidence="4">DUF1109 domain-containing protein</fullName>
    </recommendedName>
</protein>
<evidence type="ECO:0000313" key="3">
    <source>
        <dbReference type="Proteomes" id="UP000285768"/>
    </source>
</evidence>
<keyword evidence="3" id="KW-1185">Reference proteome</keyword>
<evidence type="ECO:0000256" key="1">
    <source>
        <dbReference type="SAM" id="Phobius"/>
    </source>
</evidence>
<accession>A0ABX5QCL1</accession>
<feature type="transmembrane region" description="Helical" evidence="1">
    <location>
        <begin position="29"/>
        <end position="56"/>
    </location>
</feature>
<keyword evidence="1" id="KW-0812">Transmembrane</keyword>
<dbReference type="Proteomes" id="UP000285768">
    <property type="component" value="Chromosome"/>
</dbReference>
<dbReference type="RefSeq" id="WP_128386130.1">
    <property type="nucleotide sequence ID" value="NZ_CP035037.1"/>
</dbReference>
<keyword evidence="1" id="KW-0472">Membrane</keyword>
<proteinExistence type="predicted"/>
<evidence type="ECO:0008006" key="4">
    <source>
        <dbReference type="Google" id="ProtNLM"/>
    </source>
</evidence>